<evidence type="ECO:0000313" key="2">
    <source>
        <dbReference type="EMBL" id="PAV72273.1"/>
    </source>
</evidence>
<dbReference type="Proteomes" id="UP000218231">
    <property type="component" value="Unassembled WGS sequence"/>
</dbReference>
<keyword evidence="3" id="KW-1185">Reference proteome</keyword>
<reference evidence="2 3" key="1">
    <citation type="journal article" date="2017" name="Curr. Biol.">
        <title>Genome architecture and evolution of a unichromosomal asexual nematode.</title>
        <authorList>
            <person name="Fradin H."/>
            <person name="Zegar C."/>
            <person name="Gutwein M."/>
            <person name="Lucas J."/>
            <person name="Kovtun M."/>
            <person name="Corcoran D."/>
            <person name="Baugh L.R."/>
            <person name="Kiontke K."/>
            <person name="Gunsalus K."/>
            <person name="Fitch D.H."/>
            <person name="Piano F."/>
        </authorList>
    </citation>
    <scope>NUCLEOTIDE SEQUENCE [LARGE SCALE GENOMIC DNA]</scope>
    <source>
        <strain evidence="2">PF1309</strain>
    </source>
</reference>
<feature type="compositionally biased region" description="Polar residues" evidence="1">
    <location>
        <begin position="57"/>
        <end position="67"/>
    </location>
</feature>
<proteinExistence type="predicted"/>
<comment type="caution">
    <text evidence="2">The sequence shown here is derived from an EMBL/GenBank/DDBJ whole genome shotgun (WGS) entry which is preliminary data.</text>
</comment>
<feature type="region of interest" description="Disordered" evidence="1">
    <location>
        <begin position="44"/>
        <end position="67"/>
    </location>
</feature>
<organism evidence="2 3">
    <name type="scientific">Diploscapter pachys</name>
    <dbReference type="NCBI Taxonomy" id="2018661"/>
    <lineage>
        <taxon>Eukaryota</taxon>
        <taxon>Metazoa</taxon>
        <taxon>Ecdysozoa</taxon>
        <taxon>Nematoda</taxon>
        <taxon>Chromadorea</taxon>
        <taxon>Rhabditida</taxon>
        <taxon>Rhabditina</taxon>
        <taxon>Rhabditomorpha</taxon>
        <taxon>Rhabditoidea</taxon>
        <taxon>Rhabditidae</taxon>
        <taxon>Diploscapter</taxon>
    </lineage>
</organism>
<dbReference type="EMBL" id="LIAE01008837">
    <property type="protein sequence ID" value="PAV72273.1"/>
    <property type="molecule type" value="Genomic_DNA"/>
</dbReference>
<protein>
    <submittedName>
        <fullName evidence="2">Uncharacterized protein</fullName>
    </submittedName>
</protein>
<dbReference type="AlphaFoldDB" id="A0A2A2KEK1"/>
<accession>A0A2A2KEK1</accession>
<gene>
    <name evidence="2" type="ORF">WR25_00078</name>
</gene>
<sequence>MAAAAGNADLVEGETIQMLIFEFWRGDNVVRKWTFERTFQKSPTAAEAQQLKDESFSGRNSPAAISNETYKTQPLSTLAQCSVFSNAV</sequence>
<name>A0A2A2KEK1_9BILA</name>
<evidence type="ECO:0000256" key="1">
    <source>
        <dbReference type="SAM" id="MobiDB-lite"/>
    </source>
</evidence>
<evidence type="ECO:0000313" key="3">
    <source>
        <dbReference type="Proteomes" id="UP000218231"/>
    </source>
</evidence>